<evidence type="ECO:0000313" key="1">
    <source>
        <dbReference type="EMBL" id="RQM39267.1"/>
    </source>
</evidence>
<dbReference type="EMBL" id="RHHM01000003">
    <property type="protein sequence ID" value="RQM39267.1"/>
    <property type="molecule type" value="Genomic_DNA"/>
</dbReference>
<reference evidence="1 2" key="1">
    <citation type="submission" date="2018-10" db="EMBL/GenBank/DDBJ databases">
        <title>Draft genome sequence for the type isolate of Erwinia psidii, agent causal of bacterial blight in guava (Psidium guajava) and wilt and die-back of Eucalyptus spp.</title>
        <authorList>
            <person name="Hermenegildo P.S."/>
            <person name="Santos S.A."/>
            <person name="Guimaraes L.M.S."/>
            <person name="Vidigal P.M.P."/>
            <person name="Pereira I.C."/>
            <person name="Badel J.L."/>
            <person name="Alfenas-Zerbini P."/>
            <person name="Ferreira M.A.S.V."/>
            <person name="Alfenas A.C."/>
        </authorList>
    </citation>
    <scope>NUCLEOTIDE SEQUENCE [LARGE SCALE GENOMIC DNA]</scope>
    <source>
        <strain evidence="1 2">IBSBF 435</strain>
    </source>
</reference>
<comment type="caution">
    <text evidence="1">The sequence shown here is derived from an EMBL/GenBank/DDBJ whole genome shotgun (WGS) entry which is preliminary data.</text>
</comment>
<protein>
    <submittedName>
        <fullName evidence="1">Uncharacterized protein</fullName>
    </submittedName>
</protein>
<organism evidence="1 2">
    <name type="scientific">Erwinia psidii</name>
    <dbReference type="NCBI Taxonomy" id="69224"/>
    <lineage>
        <taxon>Bacteria</taxon>
        <taxon>Pseudomonadati</taxon>
        <taxon>Pseudomonadota</taxon>
        <taxon>Gammaproteobacteria</taxon>
        <taxon>Enterobacterales</taxon>
        <taxon>Erwiniaceae</taxon>
        <taxon>Erwinia</taxon>
    </lineage>
</organism>
<gene>
    <name evidence="1" type="ORF">EB241_05805</name>
</gene>
<dbReference type="AlphaFoldDB" id="A0A3N6S347"/>
<accession>A0A3N6S347</accession>
<keyword evidence="2" id="KW-1185">Reference proteome</keyword>
<sequence>MGDLIPGVPEKYTDIEPSIRWHNFSEYGENGVRGTMSNVVNTENTFYRKIKEPLLVNGSLAIRYCLSLNQAAILTSHYAGLLLLFGKLYRQALICLFA</sequence>
<evidence type="ECO:0000313" key="2">
    <source>
        <dbReference type="Proteomes" id="UP000279457"/>
    </source>
</evidence>
<name>A0A3N6S347_9GAMM</name>
<proteinExistence type="predicted"/>
<dbReference type="Proteomes" id="UP000279457">
    <property type="component" value="Unassembled WGS sequence"/>
</dbReference>